<evidence type="ECO:0000256" key="5">
    <source>
        <dbReference type="ARBA" id="ARBA00022729"/>
    </source>
</evidence>
<dbReference type="InterPro" id="IPR010917">
    <property type="entry name" value="TonB_rcpt_CS"/>
</dbReference>
<evidence type="ECO:0000256" key="11">
    <source>
        <dbReference type="RuleBase" id="RU003357"/>
    </source>
</evidence>
<keyword evidence="9 10" id="KW-0998">Cell outer membrane</keyword>
<keyword evidence="6 11" id="KW-0798">TonB box</keyword>
<dbReference type="InterPro" id="IPR039426">
    <property type="entry name" value="TonB-dep_rcpt-like"/>
</dbReference>
<comment type="similarity">
    <text evidence="10 11">Belongs to the TonB-dependent receptor family.</text>
</comment>
<evidence type="ECO:0000256" key="2">
    <source>
        <dbReference type="ARBA" id="ARBA00022448"/>
    </source>
</evidence>
<keyword evidence="2 10" id="KW-0813">Transport</keyword>
<comment type="subcellular location">
    <subcellularLocation>
        <location evidence="1 10">Cell outer membrane</location>
        <topology evidence="1 10">Multi-pass membrane protein</topology>
    </subcellularLocation>
</comment>
<dbReference type="Pfam" id="PF07715">
    <property type="entry name" value="Plug"/>
    <property type="match status" value="1"/>
</dbReference>
<evidence type="ECO:0000256" key="1">
    <source>
        <dbReference type="ARBA" id="ARBA00004571"/>
    </source>
</evidence>
<dbReference type="PANTHER" id="PTHR30069:SF29">
    <property type="entry name" value="HEMOGLOBIN AND HEMOGLOBIN-HAPTOGLOBIN-BINDING PROTEIN 1-RELATED"/>
    <property type="match status" value="1"/>
</dbReference>
<evidence type="ECO:0000256" key="7">
    <source>
        <dbReference type="ARBA" id="ARBA00023136"/>
    </source>
</evidence>
<evidence type="ECO:0000256" key="4">
    <source>
        <dbReference type="ARBA" id="ARBA00022692"/>
    </source>
</evidence>
<evidence type="ECO:0000256" key="8">
    <source>
        <dbReference type="ARBA" id="ARBA00023170"/>
    </source>
</evidence>
<dbReference type="InterPro" id="IPR037066">
    <property type="entry name" value="Plug_dom_sf"/>
</dbReference>
<dbReference type="InterPro" id="IPR012910">
    <property type="entry name" value="Plug_dom"/>
</dbReference>
<proteinExistence type="inferred from homology"/>
<dbReference type="InterPro" id="IPR000531">
    <property type="entry name" value="Beta-barrel_TonB"/>
</dbReference>
<feature type="domain" description="TonB-dependent receptor-like beta-barrel" evidence="12">
    <location>
        <begin position="337"/>
        <end position="782"/>
    </location>
</feature>
<dbReference type="InterPro" id="IPR036942">
    <property type="entry name" value="Beta-barrel_TonB_sf"/>
</dbReference>
<protein>
    <submittedName>
        <fullName evidence="14">Hemoglobin/transferrin/lactoferrin receptor protein</fullName>
    </submittedName>
</protein>
<dbReference type="PROSITE" id="PS01156">
    <property type="entry name" value="TONB_DEPENDENT_REC_2"/>
    <property type="match status" value="1"/>
</dbReference>
<keyword evidence="5" id="KW-0732">Signal</keyword>
<dbReference type="PROSITE" id="PS52016">
    <property type="entry name" value="TONB_DEPENDENT_REC_3"/>
    <property type="match status" value="1"/>
</dbReference>
<evidence type="ECO:0000256" key="6">
    <source>
        <dbReference type="ARBA" id="ARBA00023077"/>
    </source>
</evidence>
<dbReference type="Proteomes" id="UP000745859">
    <property type="component" value="Unassembled WGS sequence"/>
</dbReference>
<accession>A0ABX0U7D4</accession>
<dbReference type="Pfam" id="PF00593">
    <property type="entry name" value="TonB_dep_Rec_b-barrel"/>
    <property type="match status" value="1"/>
</dbReference>
<feature type="domain" description="TonB-dependent receptor plug" evidence="13">
    <location>
        <begin position="108"/>
        <end position="215"/>
    </location>
</feature>
<sequence length="809" mass="90960">MFRILVAFLLISISSFSQKIRVIDSYTQERIEGVEVFDVDNQKTKISNASGEVQVSLKNATSTFIFKHKDYCELTVLGQDIDKEILLKPRYEGLQSVVLSVARVAEKKQRIPEKIEIITKKEIENLSPQTSADMLANTPGVRVQKSQFGGGSPVIRGMESNRVLLVVDGVRMNNAIYRNGHLQNSITVSPFAIERAEVVFGPTSVAYGSDALGGVIHYYTKSLNYSTKLYNKNEVFYRHSTVNNEQTVAFSSSSSHKKWASFSNISYSSFDDLKMGKNRTHGYDDWGKVYKYSQNTDNKYYPTSSENKNPNIQKNTGYHQLDILQKFKLPINDAIDVVLNGQFSKSSDIPNFGKLNDEKGGDLKFAEWYYGPQQRVLVSAQTKFKDYKSLLQNGSITLAYQNILESRINRQMNSLDRTSRFEAVDVYSLNSDFYKLLTKDGNRKLFYGIELVHNDVNSTAKGETLAVNGNKILGVQSNFNADTRYPDGGSTYSSAAIYTSYRQLLDKKNTLNLGVRLTNTLLKANWNNNVAIAIPDNAIKLQNTALTGSIGYIHRPKNNDKISVVLSKGFRAPNVDDVGKIRSKSGKLTVPNTKLKPEHLYSLEAGYDKCLFDKRLKLNINTYYTLLDNYIARATSSEFGTTINYDGDVFENEAILANTNQGQAYIYGGTFGMQAEIANHLKCHMSITYTQGKSYDTHQPLSSIPPMFSNASLGWYKSKYDVILNYRMSLAKKLSDYNIIEGIDNLDETPNEEGTPAWQIVGLSSNYRITNYLKLQLQLQNIFDIHYKEFGSSISAPGRNLVAAVAYSF</sequence>
<evidence type="ECO:0000256" key="3">
    <source>
        <dbReference type="ARBA" id="ARBA00022452"/>
    </source>
</evidence>
<keyword evidence="7 10" id="KW-0472">Membrane</keyword>
<evidence type="ECO:0000259" key="12">
    <source>
        <dbReference type="Pfam" id="PF00593"/>
    </source>
</evidence>
<evidence type="ECO:0000259" key="13">
    <source>
        <dbReference type="Pfam" id="PF07715"/>
    </source>
</evidence>
<name>A0ABX0U7D4_9FLAO</name>
<gene>
    <name evidence="14" type="ORF">FHR24_000319</name>
</gene>
<comment type="caution">
    <text evidence="14">The sequence shown here is derived from an EMBL/GenBank/DDBJ whole genome shotgun (WGS) entry which is preliminary data.</text>
</comment>
<keyword evidence="4 10" id="KW-0812">Transmembrane</keyword>
<keyword evidence="3 10" id="KW-1134">Transmembrane beta strand</keyword>
<dbReference type="SUPFAM" id="SSF56935">
    <property type="entry name" value="Porins"/>
    <property type="match status" value="1"/>
</dbReference>
<dbReference type="Gene3D" id="2.40.170.20">
    <property type="entry name" value="TonB-dependent receptor, beta-barrel domain"/>
    <property type="match status" value="1"/>
</dbReference>
<dbReference type="PANTHER" id="PTHR30069">
    <property type="entry name" value="TONB-DEPENDENT OUTER MEMBRANE RECEPTOR"/>
    <property type="match status" value="1"/>
</dbReference>
<dbReference type="EMBL" id="JAASQL010000001">
    <property type="protein sequence ID" value="NIJ43880.1"/>
    <property type="molecule type" value="Genomic_DNA"/>
</dbReference>
<evidence type="ECO:0000256" key="9">
    <source>
        <dbReference type="ARBA" id="ARBA00023237"/>
    </source>
</evidence>
<keyword evidence="15" id="KW-1185">Reference proteome</keyword>
<evidence type="ECO:0000313" key="14">
    <source>
        <dbReference type="EMBL" id="NIJ43880.1"/>
    </source>
</evidence>
<evidence type="ECO:0000313" key="15">
    <source>
        <dbReference type="Proteomes" id="UP000745859"/>
    </source>
</evidence>
<keyword evidence="8 14" id="KW-0675">Receptor</keyword>
<reference evidence="14 15" key="1">
    <citation type="submission" date="2020-03" db="EMBL/GenBank/DDBJ databases">
        <title>Genomic Encyclopedia of Type Strains, Phase IV (KMG-IV): sequencing the most valuable type-strain genomes for metagenomic binning, comparative biology and taxonomic classification.</title>
        <authorList>
            <person name="Goeker M."/>
        </authorList>
    </citation>
    <scope>NUCLEOTIDE SEQUENCE [LARGE SCALE GENOMIC DNA]</scope>
    <source>
        <strain evidence="14 15">DSM 101599</strain>
    </source>
</reference>
<organism evidence="14 15">
    <name type="scientific">Wenyingzhuangia heitensis</name>
    <dbReference type="NCBI Taxonomy" id="1487859"/>
    <lineage>
        <taxon>Bacteria</taxon>
        <taxon>Pseudomonadati</taxon>
        <taxon>Bacteroidota</taxon>
        <taxon>Flavobacteriia</taxon>
        <taxon>Flavobacteriales</taxon>
        <taxon>Flavobacteriaceae</taxon>
        <taxon>Wenyingzhuangia</taxon>
    </lineage>
</organism>
<dbReference type="RefSeq" id="WP_167182900.1">
    <property type="nucleotide sequence ID" value="NZ_JAASQL010000001.1"/>
</dbReference>
<evidence type="ECO:0000256" key="10">
    <source>
        <dbReference type="PROSITE-ProRule" id="PRU01360"/>
    </source>
</evidence>
<dbReference type="Gene3D" id="2.170.130.10">
    <property type="entry name" value="TonB-dependent receptor, plug domain"/>
    <property type="match status" value="1"/>
</dbReference>